<comment type="caution">
    <text evidence="8">The sequence shown here is derived from an EMBL/GenBank/DDBJ whole genome shotgun (WGS) entry which is preliminary data.</text>
</comment>
<keyword evidence="9" id="KW-1185">Reference proteome</keyword>
<feature type="transmembrane region" description="Helical" evidence="6">
    <location>
        <begin position="39"/>
        <end position="62"/>
    </location>
</feature>
<sequence length="67" mass="7678">MTTPTYTRKLTRSTNDKWIAGVCGGLAQYFGWNANIVRLLFVISCLLPGPQFIIYLALWLIIPKQKY</sequence>
<feature type="domain" description="Phage shock protein PspC N-terminal" evidence="7">
    <location>
        <begin position="8"/>
        <end position="64"/>
    </location>
</feature>
<evidence type="ECO:0000256" key="6">
    <source>
        <dbReference type="SAM" id="Phobius"/>
    </source>
</evidence>
<comment type="subcellular location">
    <subcellularLocation>
        <location evidence="1">Cell membrane</location>
        <topology evidence="1">Single-pass membrane protein</topology>
    </subcellularLocation>
</comment>
<evidence type="ECO:0000313" key="8">
    <source>
        <dbReference type="EMBL" id="MBL1075111.1"/>
    </source>
</evidence>
<name>A0ABS1M453_9NOCA</name>
<dbReference type="InterPro" id="IPR052027">
    <property type="entry name" value="PspC"/>
</dbReference>
<keyword evidence="5 6" id="KW-0472">Membrane</keyword>
<dbReference type="RefSeq" id="WP_201946796.1">
    <property type="nucleotide sequence ID" value="NZ_JAERRJ010000004.1"/>
</dbReference>
<evidence type="ECO:0000256" key="5">
    <source>
        <dbReference type="ARBA" id="ARBA00023136"/>
    </source>
</evidence>
<reference evidence="8 9" key="1">
    <citation type="submission" date="2021-01" db="EMBL/GenBank/DDBJ databases">
        <title>WGS of actinomycetes isolated from Thailand.</title>
        <authorList>
            <person name="Thawai C."/>
        </authorList>
    </citation>
    <scope>NUCLEOTIDE SEQUENCE [LARGE SCALE GENOMIC DNA]</scope>
    <source>
        <strain evidence="8 9">LPG 2</strain>
    </source>
</reference>
<evidence type="ECO:0000256" key="4">
    <source>
        <dbReference type="ARBA" id="ARBA00022989"/>
    </source>
</evidence>
<protein>
    <submittedName>
        <fullName evidence="8">PspC domain-containing protein</fullName>
    </submittedName>
</protein>
<evidence type="ECO:0000256" key="3">
    <source>
        <dbReference type="ARBA" id="ARBA00022692"/>
    </source>
</evidence>
<dbReference type="EMBL" id="JAERRJ010000004">
    <property type="protein sequence ID" value="MBL1075111.1"/>
    <property type="molecule type" value="Genomic_DNA"/>
</dbReference>
<dbReference type="PANTHER" id="PTHR33885:SF3">
    <property type="entry name" value="PHAGE SHOCK PROTEIN C"/>
    <property type="match status" value="1"/>
</dbReference>
<dbReference type="Proteomes" id="UP000602198">
    <property type="component" value="Unassembled WGS sequence"/>
</dbReference>
<dbReference type="InterPro" id="IPR007168">
    <property type="entry name" value="Phageshock_PspC_N"/>
</dbReference>
<dbReference type="PANTHER" id="PTHR33885">
    <property type="entry name" value="PHAGE SHOCK PROTEIN C"/>
    <property type="match status" value="1"/>
</dbReference>
<evidence type="ECO:0000256" key="2">
    <source>
        <dbReference type="ARBA" id="ARBA00022475"/>
    </source>
</evidence>
<evidence type="ECO:0000259" key="7">
    <source>
        <dbReference type="Pfam" id="PF04024"/>
    </source>
</evidence>
<evidence type="ECO:0000313" key="9">
    <source>
        <dbReference type="Proteomes" id="UP000602198"/>
    </source>
</evidence>
<dbReference type="Pfam" id="PF04024">
    <property type="entry name" value="PspC"/>
    <property type="match status" value="1"/>
</dbReference>
<keyword evidence="2" id="KW-1003">Cell membrane</keyword>
<proteinExistence type="predicted"/>
<gene>
    <name evidence="8" type="ORF">JK358_11975</name>
</gene>
<keyword evidence="4 6" id="KW-1133">Transmembrane helix</keyword>
<organism evidence="8 9">
    <name type="scientific">Nocardia acididurans</name>
    <dbReference type="NCBI Taxonomy" id="2802282"/>
    <lineage>
        <taxon>Bacteria</taxon>
        <taxon>Bacillati</taxon>
        <taxon>Actinomycetota</taxon>
        <taxon>Actinomycetes</taxon>
        <taxon>Mycobacteriales</taxon>
        <taxon>Nocardiaceae</taxon>
        <taxon>Nocardia</taxon>
    </lineage>
</organism>
<keyword evidence="3 6" id="KW-0812">Transmembrane</keyword>
<accession>A0ABS1M453</accession>
<evidence type="ECO:0000256" key="1">
    <source>
        <dbReference type="ARBA" id="ARBA00004162"/>
    </source>
</evidence>